<evidence type="ECO:0000259" key="1">
    <source>
        <dbReference type="Pfam" id="PF08269"/>
    </source>
</evidence>
<gene>
    <name evidence="2" type="ORF">EOI86_19480</name>
</gene>
<proteinExistence type="predicted"/>
<sequence>MRYAFPRLQEIQAIAVTVFLMAAIFLSNPTQAQDGVAGAKDMVDGAVAAIDENGWPGALSAVPPETWARLEEDLYVFIVNTDGFIVFHPNSRAIGVNVAGARDPDGYAYMQDLMTQLNSDGATGLVEYYWSRPSDGEIKLKRTYARRIGNLLVACGVYVENV</sequence>
<dbReference type="Pfam" id="PF08269">
    <property type="entry name" value="dCache_2"/>
    <property type="match status" value="1"/>
</dbReference>
<evidence type="ECO:0000313" key="3">
    <source>
        <dbReference type="Proteomes" id="UP000287447"/>
    </source>
</evidence>
<dbReference type="CDD" id="cd18774">
    <property type="entry name" value="PDC2_HK_sensor"/>
    <property type="match status" value="1"/>
</dbReference>
<dbReference type="RefSeq" id="WP_127767337.1">
    <property type="nucleotide sequence ID" value="NZ_SADE01000003.1"/>
</dbReference>
<accession>A0A437QKJ1</accession>
<dbReference type="Proteomes" id="UP000287447">
    <property type="component" value="Unassembled WGS sequence"/>
</dbReference>
<dbReference type="InterPro" id="IPR004010">
    <property type="entry name" value="Double_Cache_2"/>
</dbReference>
<organism evidence="2 3">
    <name type="scientific">Hwanghaeella grinnelliae</name>
    <dbReference type="NCBI Taxonomy" id="2500179"/>
    <lineage>
        <taxon>Bacteria</taxon>
        <taxon>Pseudomonadati</taxon>
        <taxon>Pseudomonadota</taxon>
        <taxon>Alphaproteobacteria</taxon>
        <taxon>Rhodospirillales</taxon>
        <taxon>Rhodospirillaceae</taxon>
        <taxon>Hwanghaeella</taxon>
    </lineage>
</organism>
<keyword evidence="3" id="KW-1185">Reference proteome</keyword>
<protein>
    <recommendedName>
        <fullName evidence="1">Double Cache domain-containing protein</fullName>
    </recommendedName>
</protein>
<feature type="domain" description="Double Cache" evidence="1">
    <location>
        <begin position="69"/>
        <end position="162"/>
    </location>
</feature>
<dbReference type="EMBL" id="SADE01000003">
    <property type="protein sequence ID" value="RVU35016.1"/>
    <property type="molecule type" value="Genomic_DNA"/>
</dbReference>
<dbReference type="AlphaFoldDB" id="A0A437QKJ1"/>
<evidence type="ECO:0000313" key="2">
    <source>
        <dbReference type="EMBL" id="RVU35016.1"/>
    </source>
</evidence>
<dbReference type="Gene3D" id="3.30.450.20">
    <property type="entry name" value="PAS domain"/>
    <property type="match status" value="1"/>
</dbReference>
<comment type="caution">
    <text evidence="2">The sequence shown here is derived from an EMBL/GenBank/DDBJ whole genome shotgun (WGS) entry which is preliminary data.</text>
</comment>
<name>A0A437QKJ1_9PROT</name>
<dbReference type="OrthoDB" id="7475012at2"/>
<reference evidence="3" key="1">
    <citation type="submission" date="2019-01" db="EMBL/GenBank/DDBJ databases">
        <title>Gri0909 isolated from a small marine red alga.</title>
        <authorList>
            <person name="Kim J."/>
            <person name="Jeong S.E."/>
            <person name="Jeon C.O."/>
        </authorList>
    </citation>
    <scope>NUCLEOTIDE SEQUENCE [LARGE SCALE GENOMIC DNA]</scope>
    <source>
        <strain evidence="3">Gri0909</strain>
    </source>
</reference>